<keyword evidence="1" id="KW-0812">Transmembrane</keyword>
<accession>A0ABW8RBB2</accession>
<dbReference type="GO" id="GO:0008233">
    <property type="term" value="F:peptidase activity"/>
    <property type="evidence" value="ECO:0007669"/>
    <property type="project" value="UniProtKB-KW"/>
</dbReference>
<keyword evidence="2" id="KW-0645">Protease</keyword>
<name>A0ABW8RBB2_9BACI</name>
<dbReference type="PANTHER" id="PTHR36844">
    <property type="entry name" value="PROTEASE PRSW"/>
    <property type="match status" value="1"/>
</dbReference>
<dbReference type="PANTHER" id="PTHR36844:SF1">
    <property type="entry name" value="PROTEASE PRSW"/>
    <property type="match status" value="1"/>
</dbReference>
<keyword evidence="2" id="KW-0378">Hydrolase</keyword>
<keyword evidence="3" id="KW-1185">Reference proteome</keyword>
<proteinExistence type="predicted"/>
<dbReference type="EMBL" id="JBJHQH010000003">
    <property type="protein sequence ID" value="MFK9090737.1"/>
    <property type="molecule type" value="Genomic_DNA"/>
</dbReference>
<feature type="transmembrane region" description="Helical" evidence="1">
    <location>
        <begin position="32"/>
        <end position="50"/>
    </location>
</feature>
<reference evidence="2 3" key="1">
    <citation type="submission" date="2024-11" db="EMBL/GenBank/DDBJ databases">
        <authorList>
            <person name="Lucas J.A."/>
        </authorList>
    </citation>
    <scope>NUCLEOTIDE SEQUENCE [LARGE SCALE GENOMIC DNA]</scope>
    <source>
        <strain evidence="2 3">Z 5.4</strain>
    </source>
</reference>
<organism evidence="2 3">
    <name type="scientific">Bacillus salipaludis</name>
    <dbReference type="NCBI Taxonomy" id="2547811"/>
    <lineage>
        <taxon>Bacteria</taxon>
        <taxon>Bacillati</taxon>
        <taxon>Bacillota</taxon>
        <taxon>Bacilli</taxon>
        <taxon>Bacillales</taxon>
        <taxon>Bacillaceae</taxon>
        <taxon>Bacillus</taxon>
    </lineage>
</organism>
<keyword evidence="1" id="KW-0472">Membrane</keyword>
<evidence type="ECO:0000313" key="2">
    <source>
        <dbReference type="EMBL" id="MFK9090737.1"/>
    </source>
</evidence>
<dbReference type="RefSeq" id="WP_406579433.1">
    <property type="nucleotide sequence ID" value="NZ_JBJHQH010000003.1"/>
</dbReference>
<dbReference type="InterPro" id="IPR026898">
    <property type="entry name" value="PrsW"/>
</dbReference>
<dbReference type="Proteomes" id="UP001623041">
    <property type="component" value="Unassembled WGS sequence"/>
</dbReference>
<protein>
    <submittedName>
        <fullName evidence="2">PrsW family glutamic-type intramembrane protease</fullName>
        <ecNumber evidence="2">3.4.-.-</ecNumber>
    </submittedName>
</protein>
<evidence type="ECO:0000313" key="3">
    <source>
        <dbReference type="Proteomes" id="UP001623041"/>
    </source>
</evidence>
<comment type="caution">
    <text evidence="2">The sequence shown here is derived from an EMBL/GenBank/DDBJ whole genome shotgun (WGS) entry which is preliminary data.</text>
</comment>
<sequence length="73" mass="7952">MSAYFKIMIGIAEELAKAVTVIYFVRRLKYKYILNGLLLGAAVGAGFAAFETAGYALRGLLSGNIQTLYTKVQ</sequence>
<gene>
    <name evidence="2" type="ORF">ACJEBI_04485</name>
</gene>
<keyword evidence="1" id="KW-1133">Transmembrane helix</keyword>
<dbReference type="Pfam" id="PF13367">
    <property type="entry name" value="PrsW-protease"/>
    <property type="match status" value="1"/>
</dbReference>
<dbReference type="GO" id="GO:0006508">
    <property type="term" value="P:proteolysis"/>
    <property type="evidence" value="ECO:0007669"/>
    <property type="project" value="UniProtKB-KW"/>
</dbReference>
<dbReference type="EC" id="3.4.-.-" evidence="2"/>
<evidence type="ECO:0000256" key="1">
    <source>
        <dbReference type="SAM" id="Phobius"/>
    </source>
</evidence>